<evidence type="ECO:0000313" key="2">
    <source>
        <dbReference type="EMBL" id="MEA5668980.1"/>
    </source>
</evidence>
<dbReference type="RefSeq" id="WP_323439390.1">
    <property type="nucleotide sequence ID" value="NZ_JAYFUH010000249.1"/>
</dbReference>
<evidence type="ECO:0000259" key="1">
    <source>
        <dbReference type="PROSITE" id="PS51186"/>
    </source>
</evidence>
<organism evidence="2 3">
    <name type="scientific">Stenotrophomonas capsici</name>
    <dbReference type="NCBI Taxonomy" id="3110230"/>
    <lineage>
        <taxon>Bacteria</taxon>
        <taxon>Pseudomonadati</taxon>
        <taxon>Pseudomonadota</taxon>
        <taxon>Gammaproteobacteria</taxon>
        <taxon>Lysobacterales</taxon>
        <taxon>Lysobacteraceae</taxon>
        <taxon>Stenotrophomonas</taxon>
    </lineage>
</organism>
<dbReference type="Pfam" id="PF13302">
    <property type="entry name" value="Acetyltransf_3"/>
    <property type="match status" value="1"/>
</dbReference>
<proteinExistence type="predicted"/>
<accession>A0ABU5V6J3</accession>
<protein>
    <submittedName>
        <fullName evidence="2">GNAT family N-acetyltransferase</fullName>
    </submittedName>
</protein>
<comment type="caution">
    <text evidence="2">The sequence shown here is derived from an EMBL/GenBank/DDBJ whole genome shotgun (WGS) entry which is preliminary data.</text>
</comment>
<reference evidence="2 3" key="1">
    <citation type="submission" date="2023-12" db="EMBL/GenBank/DDBJ databases">
        <title>Stenotrophomonas guangdongensis sp. nov., isolated from wilted pepper plants (Capsicum annuum).</title>
        <authorList>
            <person name="Qiu M."/>
            <person name="Li Y."/>
            <person name="Liu Q."/>
            <person name="Zhang X."/>
            <person name="Huang Y."/>
            <person name="Guo R."/>
            <person name="Hu M."/>
            <person name="Zhou J."/>
            <person name="Zhou X."/>
        </authorList>
    </citation>
    <scope>NUCLEOTIDE SEQUENCE [LARGE SCALE GENOMIC DNA]</scope>
    <source>
        <strain evidence="2 3">MH1</strain>
    </source>
</reference>
<dbReference type="InterPro" id="IPR000182">
    <property type="entry name" value="GNAT_dom"/>
</dbReference>
<dbReference type="SUPFAM" id="SSF55729">
    <property type="entry name" value="Acyl-CoA N-acyltransferases (Nat)"/>
    <property type="match status" value="1"/>
</dbReference>
<feature type="domain" description="N-acetyltransferase" evidence="1">
    <location>
        <begin position="11"/>
        <end position="170"/>
    </location>
</feature>
<evidence type="ECO:0000313" key="3">
    <source>
        <dbReference type="Proteomes" id="UP001301653"/>
    </source>
</evidence>
<dbReference type="EMBL" id="JAYFUH010000249">
    <property type="protein sequence ID" value="MEA5668980.1"/>
    <property type="molecule type" value="Genomic_DNA"/>
</dbReference>
<dbReference type="InterPro" id="IPR016181">
    <property type="entry name" value="Acyl_CoA_acyltransferase"/>
</dbReference>
<gene>
    <name evidence="2" type="ORF">VA603_15650</name>
</gene>
<dbReference type="Gene3D" id="3.40.630.30">
    <property type="match status" value="1"/>
</dbReference>
<dbReference type="InterPro" id="IPR051908">
    <property type="entry name" value="Ribosomal_N-acetyltransferase"/>
</dbReference>
<keyword evidence="3" id="KW-1185">Reference proteome</keyword>
<name>A0ABU5V6J3_9GAMM</name>
<dbReference type="PANTHER" id="PTHR43441:SF10">
    <property type="entry name" value="ACETYLTRANSFERASE"/>
    <property type="match status" value="1"/>
</dbReference>
<dbReference type="PANTHER" id="PTHR43441">
    <property type="entry name" value="RIBOSOMAL-PROTEIN-SERINE ACETYLTRANSFERASE"/>
    <property type="match status" value="1"/>
</dbReference>
<dbReference type="Proteomes" id="UP001301653">
    <property type="component" value="Unassembled WGS sequence"/>
</dbReference>
<dbReference type="PROSITE" id="PS51186">
    <property type="entry name" value="GNAT"/>
    <property type="match status" value="1"/>
</dbReference>
<sequence length="178" mass="19564">MAASSIVFEGLLLRPFEDSDAEPFAEAVRESAQSVGRWMPWATPDYDTVQALAWFADCRARRELGEALEFGVFCEQTGAFLGGAGLNEIRRGHRFCNLGYWVRTSRQGHGIAPRCVRALAAHGFDHEGLQRIEIVVAVGNTASERVAVKSGALHEGIARNRLIVHDRPVPAHLFSLVP</sequence>